<comment type="caution">
    <text evidence="2">The sequence shown here is derived from an EMBL/GenBank/DDBJ whole genome shotgun (WGS) entry which is preliminary data.</text>
</comment>
<sequence>MKKFVKLATALLMAVIIAAITILTAGAASYTSKADTLNKLGLFKGNSNGYDLDRESTRGEAATMLVRLLDKEKEALAESYTDPFTDIPSWSAHYVGYLYANGLANGTSATTFSPDGKCDAAMYTVFVLRALGYTEKNGDFTYTGALDFASKAGLVNASLANKNTFLRDDMVAISYTALSMHPKGTTTLTLLDQLVAAHAVSADAAKSYTKPESAKTVTPKLCVSTYTQGKSEIWAYGTENKKWEQIVKDRNVMLSSCLNKTAERAYFIDALGDDDPWQVFCCDLKTNQVTQLTSNTLSKGFITPGDDDTYYILEPSQNGGCGVSKLKESDGKYVESCAVNPDKDTDIVRFAVNGDQVISACYSMSEFNQNYSKSEDGKFVTNYRIVITDSKGNSKTIGTYPRKEIALMKVSHDKGKLLLGSIDKDGNNRFEIIDLSNGDILKTIEEKDICKSSDITRIKNLGIYAAWGDEDTLYFSAVYQGASPIDVDGLNVCCTGLYKMDLNNQQISRLDNFNNEIITDISVNDN</sequence>
<dbReference type="AlphaFoldDB" id="A0A644ZVY2"/>
<accession>A0A644ZVY2</accession>
<organism evidence="2">
    <name type="scientific">bioreactor metagenome</name>
    <dbReference type="NCBI Taxonomy" id="1076179"/>
    <lineage>
        <taxon>unclassified sequences</taxon>
        <taxon>metagenomes</taxon>
        <taxon>ecological metagenomes</taxon>
    </lineage>
</organism>
<dbReference type="PROSITE" id="PS51272">
    <property type="entry name" value="SLH"/>
    <property type="match status" value="1"/>
</dbReference>
<feature type="domain" description="SLH" evidence="1">
    <location>
        <begin position="78"/>
        <end position="141"/>
    </location>
</feature>
<evidence type="ECO:0000259" key="1">
    <source>
        <dbReference type="PROSITE" id="PS51272"/>
    </source>
</evidence>
<protein>
    <recommendedName>
        <fullName evidence="1">SLH domain-containing protein</fullName>
    </recommendedName>
</protein>
<name>A0A644ZVY2_9ZZZZ</name>
<dbReference type="SUPFAM" id="SSF82171">
    <property type="entry name" value="DPP6 N-terminal domain-like"/>
    <property type="match status" value="1"/>
</dbReference>
<dbReference type="Pfam" id="PF00395">
    <property type="entry name" value="SLH"/>
    <property type="match status" value="1"/>
</dbReference>
<evidence type="ECO:0000313" key="2">
    <source>
        <dbReference type="EMBL" id="MPM42793.1"/>
    </source>
</evidence>
<reference evidence="2" key="1">
    <citation type="submission" date="2019-08" db="EMBL/GenBank/DDBJ databases">
        <authorList>
            <person name="Kucharzyk K."/>
            <person name="Murdoch R.W."/>
            <person name="Higgins S."/>
            <person name="Loffler F."/>
        </authorList>
    </citation>
    <scope>NUCLEOTIDE SEQUENCE</scope>
</reference>
<dbReference type="InterPro" id="IPR001119">
    <property type="entry name" value="SLH_dom"/>
</dbReference>
<dbReference type="EMBL" id="VSSQ01009859">
    <property type="protein sequence ID" value="MPM42793.1"/>
    <property type="molecule type" value="Genomic_DNA"/>
</dbReference>
<proteinExistence type="predicted"/>
<gene>
    <name evidence="2" type="ORF">SDC9_89464</name>
</gene>